<evidence type="ECO:0000259" key="18">
    <source>
        <dbReference type="PROSITE" id="PS50113"/>
    </source>
</evidence>
<dbReference type="CDD" id="cd00130">
    <property type="entry name" value="PAS"/>
    <property type="match status" value="2"/>
</dbReference>
<evidence type="ECO:0000256" key="8">
    <source>
        <dbReference type="ARBA" id="ARBA00022840"/>
    </source>
</evidence>
<dbReference type="Pfam" id="PF02518">
    <property type="entry name" value="HATPase_c"/>
    <property type="match status" value="1"/>
</dbReference>
<keyword evidence="14" id="KW-1133">Transmembrane helix</keyword>
<dbReference type="InterPro" id="IPR043128">
    <property type="entry name" value="Rev_trsase/Diguanyl_cyclase"/>
</dbReference>
<dbReference type="SUPFAM" id="SSF52172">
    <property type="entry name" value="CheY-like"/>
    <property type="match status" value="3"/>
</dbReference>
<comment type="subunit">
    <text evidence="10">At low DSF concentrations, interacts with RpfF.</text>
</comment>
<dbReference type="Pfam" id="PF00512">
    <property type="entry name" value="HisKA"/>
    <property type="match status" value="1"/>
</dbReference>
<feature type="domain" description="PAS" evidence="17">
    <location>
        <begin position="216"/>
        <end position="286"/>
    </location>
</feature>
<dbReference type="SMART" id="SM00267">
    <property type="entry name" value="GGDEF"/>
    <property type="match status" value="1"/>
</dbReference>
<feature type="modified residue" description="4-aspartylphosphate" evidence="12">
    <location>
        <position position="798"/>
    </location>
</feature>
<keyword evidence="6" id="KW-0547">Nucleotide-binding</keyword>
<dbReference type="InterPro" id="IPR000014">
    <property type="entry name" value="PAS"/>
</dbReference>
<dbReference type="InterPro" id="IPR036097">
    <property type="entry name" value="HisK_dim/P_sf"/>
</dbReference>
<keyword evidence="9" id="KW-0902">Two-component regulatory system</keyword>
<dbReference type="STRING" id="966.BTA35_0207325"/>
<dbReference type="CDD" id="cd16922">
    <property type="entry name" value="HATPase_EvgS-ArcB-TorS-like"/>
    <property type="match status" value="1"/>
</dbReference>
<dbReference type="NCBIfam" id="TIGR00229">
    <property type="entry name" value="sensory_box"/>
    <property type="match status" value="2"/>
</dbReference>
<dbReference type="InterPro" id="IPR029787">
    <property type="entry name" value="Nucleotide_cyclase"/>
</dbReference>
<dbReference type="InterPro" id="IPR000700">
    <property type="entry name" value="PAS-assoc_C"/>
</dbReference>
<dbReference type="EC" id="2.7.13.3" evidence="3"/>
<evidence type="ECO:0000256" key="9">
    <source>
        <dbReference type="ARBA" id="ARBA00023012"/>
    </source>
</evidence>
<dbReference type="SMART" id="SM00388">
    <property type="entry name" value="HisKA"/>
    <property type="match status" value="1"/>
</dbReference>
<dbReference type="SUPFAM" id="SSF55073">
    <property type="entry name" value="Nucleotide cyclase"/>
    <property type="match status" value="1"/>
</dbReference>
<dbReference type="PANTHER" id="PTHR45339:SF1">
    <property type="entry name" value="HYBRID SIGNAL TRANSDUCTION HISTIDINE KINASE J"/>
    <property type="match status" value="1"/>
</dbReference>
<evidence type="ECO:0000256" key="7">
    <source>
        <dbReference type="ARBA" id="ARBA00022777"/>
    </source>
</evidence>
<dbReference type="PRINTS" id="PR00344">
    <property type="entry name" value="BCTRLSENSOR"/>
</dbReference>
<dbReference type="GO" id="GO:0005524">
    <property type="term" value="F:ATP binding"/>
    <property type="evidence" value="ECO:0007669"/>
    <property type="project" value="UniProtKB-KW"/>
</dbReference>
<evidence type="ECO:0000313" key="20">
    <source>
        <dbReference type="EMBL" id="OOV87804.1"/>
    </source>
</evidence>
<dbReference type="FunFam" id="1.10.287.130:FF:000002">
    <property type="entry name" value="Two-component osmosensing histidine kinase"/>
    <property type="match status" value="1"/>
</dbReference>
<dbReference type="PROSITE" id="PS50887">
    <property type="entry name" value="GGDEF"/>
    <property type="match status" value="1"/>
</dbReference>
<keyword evidence="5" id="KW-0808">Transferase</keyword>
<dbReference type="SMART" id="SM00091">
    <property type="entry name" value="PAS"/>
    <property type="match status" value="2"/>
</dbReference>
<sequence length="1194" mass="133821">MNPSAFKKLKTGLSCYLKKVSGLYASVFLCGIFWLPQTTFAVSFDHVFETQDIPLLWIKPFSGEIVEVNQAAADFYGYSRKVLQEMSIQDINTFDPEQVFEERRAASAEGRNYFIFRHQLASGEIRTVEVYSHPYERNGQQLLLSVIHDITPGRNLDQGMWHYQQRLEELVAIKTKESIDQSHRIITLLVVGLVMAGGAVLILIFVMRKRRSAEQESQRFQAIADNAIYGNIISDFDGKVIYVNPFFAEVHGYKAEDVVGQLTCQFHTEEQMEQVNELMADLKEYGHISPREIWHQHRDGYTFPMLMSSTVMEGRDGEPVYIATAALDLTEQYRERQQTEKILIEARENAEQANQAKSDFLANMSHEIRTPLNAIIGLSESQLTSPDLSEEVYRHLQQIHSSGQLLLGIVNDLLDFSEIEAGKVSILSEPFNLQQILEQLSTLFGLASSKKGLELVLNLPANIPHCYQGDALRLTQVLTNLMANAVKFTDKGLVELEVTALDEKIDSALLRFSLKDTGIGLTQEQQAHLFQAFSQADNSITRRHGGTGLGLIISQKLVSLMGSEQGIELESTPGEGSCFYFDLELPFSPVTEDQRLPMPCTTHPCQALIVDDQPIARQVLREILQSWGFDVTEAEDGDIAVQRVEQALSDNCLYDLILMDWDMPRMNGLVVLQSIQDLLHQNGHSENLPAMLMVSAYERSEIDLECVENVLYLPKPVHQSSLYEALGALQARLAPDLNISDTQRFRQQKILVVEDNLINQQVVQAQLEQMNLQVVLAENGLLGIEAVRREVFDLILMDIQMPVMDGYQTTQEIRCFNQEVPIIALTAAALIEDREKALQAGMNDHLGKPFTKHQLFDHLKPWLETEETGGAARSGGYVQKAATPDQSSDPAILAELNQKQTVLIVDDVPANVKVLASLLKDEYVVQVANSGQKALSITQGDHPPDLVLLDIMMPDIDGYDVCRQLKANPRTSRIPIIFISALDEVSDEAKGLQLGAVDYIAKPYHPDIVKARVRSHMILKQKSDMLEEMSNIDGLTQVANRRYLDTKLSTEVRRLQRSHKPLGLVMLDIDHFKSFNDNYGHGKGDECLVKVASALRRVVNRPGDIFARYGGEEFIAILPETDPAGVRQIAEEMRKAVESMAVTHEFSPVADVVTVSLGGFSKCITNESAEMLLAQVDQALYRAKKQGRNQVVMV</sequence>
<evidence type="ECO:0000259" key="17">
    <source>
        <dbReference type="PROSITE" id="PS50112"/>
    </source>
</evidence>
<dbReference type="CDD" id="cd00156">
    <property type="entry name" value="REC"/>
    <property type="match status" value="1"/>
</dbReference>
<dbReference type="PROSITE" id="PS50110">
    <property type="entry name" value="RESPONSE_REGULATORY"/>
    <property type="match status" value="3"/>
</dbReference>
<keyword evidence="7" id="KW-0418">Kinase</keyword>
<keyword evidence="14" id="KW-0472">Membrane</keyword>
<dbReference type="PANTHER" id="PTHR45339">
    <property type="entry name" value="HYBRID SIGNAL TRANSDUCTION HISTIDINE KINASE J"/>
    <property type="match status" value="1"/>
</dbReference>
<dbReference type="Pfam" id="PF13426">
    <property type="entry name" value="PAS_9"/>
    <property type="match status" value="2"/>
</dbReference>
<dbReference type="FunFam" id="3.30.565.10:FF:000010">
    <property type="entry name" value="Sensor histidine kinase RcsC"/>
    <property type="match status" value="1"/>
</dbReference>
<dbReference type="InterPro" id="IPR036890">
    <property type="entry name" value="HATPase_C_sf"/>
</dbReference>
<dbReference type="Pfam" id="PF00072">
    <property type="entry name" value="Response_reg"/>
    <property type="match status" value="3"/>
</dbReference>
<dbReference type="Gene3D" id="1.10.287.130">
    <property type="match status" value="1"/>
</dbReference>
<dbReference type="Pfam" id="PF00990">
    <property type="entry name" value="GGDEF"/>
    <property type="match status" value="1"/>
</dbReference>
<dbReference type="Gene3D" id="3.30.565.10">
    <property type="entry name" value="Histidine kinase-like ATPase, C-terminal domain"/>
    <property type="match status" value="1"/>
</dbReference>
<dbReference type="FunFam" id="3.30.70.270:FF:000001">
    <property type="entry name" value="Diguanylate cyclase domain protein"/>
    <property type="match status" value="1"/>
</dbReference>
<dbReference type="InterPro" id="IPR035965">
    <property type="entry name" value="PAS-like_dom_sf"/>
</dbReference>
<dbReference type="CDD" id="cd17546">
    <property type="entry name" value="REC_hyHK_CKI1_RcsC-like"/>
    <property type="match status" value="1"/>
</dbReference>
<evidence type="ECO:0000256" key="14">
    <source>
        <dbReference type="SAM" id="Phobius"/>
    </source>
</evidence>
<keyword evidence="21" id="KW-1185">Reference proteome</keyword>
<feature type="domain" description="Response regulatory" evidence="16">
    <location>
        <begin position="749"/>
        <end position="863"/>
    </location>
</feature>
<feature type="domain" description="Histidine kinase" evidence="15">
    <location>
        <begin position="363"/>
        <end position="587"/>
    </location>
</feature>
<feature type="modified residue" description="4-aspartylphosphate" evidence="12">
    <location>
        <position position="950"/>
    </location>
</feature>
<dbReference type="InterPro" id="IPR003594">
    <property type="entry name" value="HATPase_dom"/>
</dbReference>
<dbReference type="AlphaFoldDB" id="A0A1T1HD76"/>
<gene>
    <name evidence="20" type="ORF">BTA35_0207325</name>
</gene>
<dbReference type="InterPro" id="IPR003661">
    <property type="entry name" value="HisK_dim/P_dom"/>
</dbReference>
<evidence type="ECO:0000256" key="3">
    <source>
        <dbReference type="ARBA" id="ARBA00012438"/>
    </source>
</evidence>
<dbReference type="InterPro" id="IPR005467">
    <property type="entry name" value="His_kinase_dom"/>
</dbReference>
<proteinExistence type="predicted"/>
<reference evidence="20" key="1">
    <citation type="submission" date="2017-02" db="EMBL/GenBank/DDBJ databases">
        <title>Draft Genome Sequence of the Salt Water Bacterium Oceanospirillum linum ATCC 11336.</title>
        <authorList>
            <person name="Trachtenberg A.M."/>
            <person name="Carney J.G."/>
            <person name="Linnane J.D."/>
            <person name="Rheaume B.A."/>
            <person name="Pitts N.L."/>
            <person name="Mykles D.L."/>
            <person name="Maclea K.S."/>
        </authorList>
    </citation>
    <scope>NUCLEOTIDE SEQUENCE [LARGE SCALE GENOMIC DNA]</scope>
    <source>
        <strain evidence="20">ATCC 11336</strain>
    </source>
</reference>
<dbReference type="Gene3D" id="3.40.50.2300">
    <property type="match status" value="3"/>
</dbReference>
<evidence type="ECO:0000259" key="16">
    <source>
        <dbReference type="PROSITE" id="PS50110"/>
    </source>
</evidence>
<keyword evidence="14" id="KW-0812">Transmembrane</keyword>
<dbReference type="SUPFAM" id="SSF55874">
    <property type="entry name" value="ATPase domain of HSP90 chaperone/DNA topoisomerase II/histidine kinase"/>
    <property type="match status" value="1"/>
</dbReference>
<dbReference type="InterPro" id="IPR011006">
    <property type="entry name" value="CheY-like_superfamily"/>
</dbReference>
<comment type="caution">
    <text evidence="20">The sequence shown here is derived from an EMBL/GenBank/DDBJ whole genome shotgun (WGS) entry which is preliminary data.</text>
</comment>
<evidence type="ECO:0000256" key="2">
    <source>
        <dbReference type="ARBA" id="ARBA00001946"/>
    </source>
</evidence>
<dbReference type="InterPro" id="IPR000160">
    <property type="entry name" value="GGDEF_dom"/>
</dbReference>
<feature type="coiled-coil region" evidence="13">
    <location>
        <begin position="336"/>
        <end position="363"/>
    </location>
</feature>
<evidence type="ECO:0000259" key="15">
    <source>
        <dbReference type="PROSITE" id="PS50109"/>
    </source>
</evidence>
<organism evidence="20 21">
    <name type="scientific">Oceanospirillum linum</name>
    <dbReference type="NCBI Taxonomy" id="966"/>
    <lineage>
        <taxon>Bacteria</taxon>
        <taxon>Pseudomonadati</taxon>
        <taxon>Pseudomonadota</taxon>
        <taxon>Gammaproteobacteria</taxon>
        <taxon>Oceanospirillales</taxon>
        <taxon>Oceanospirillaceae</taxon>
        <taxon>Oceanospirillum</taxon>
    </lineage>
</organism>
<dbReference type="Gene3D" id="3.30.450.20">
    <property type="entry name" value="PAS domain"/>
    <property type="match status" value="2"/>
</dbReference>
<dbReference type="EMBL" id="MTSD02000002">
    <property type="protein sequence ID" value="OOV87804.1"/>
    <property type="molecule type" value="Genomic_DNA"/>
</dbReference>
<feature type="domain" description="PAC" evidence="18">
    <location>
        <begin position="289"/>
        <end position="341"/>
    </location>
</feature>
<keyword evidence="4 12" id="KW-0597">Phosphoprotein</keyword>
<protein>
    <recommendedName>
        <fullName evidence="11">Sensory/regulatory protein RpfC</fullName>
        <ecNumber evidence="3">2.7.13.3</ecNumber>
    </recommendedName>
</protein>
<evidence type="ECO:0000256" key="6">
    <source>
        <dbReference type="ARBA" id="ARBA00022741"/>
    </source>
</evidence>
<dbReference type="InterPro" id="IPR001789">
    <property type="entry name" value="Sig_transdc_resp-reg_receiver"/>
</dbReference>
<evidence type="ECO:0000256" key="13">
    <source>
        <dbReference type="SAM" id="Coils"/>
    </source>
</evidence>
<evidence type="ECO:0000256" key="12">
    <source>
        <dbReference type="PROSITE-ProRule" id="PRU00169"/>
    </source>
</evidence>
<feature type="domain" description="GGDEF" evidence="19">
    <location>
        <begin position="1060"/>
        <end position="1194"/>
    </location>
</feature>
<evidence type="ECO:0000256" key="1">
    <source>
        <dbReference type="ARBA" id="ARBA00000085"/>
    </source>
</evidence>
<keyword evidence="8" id="KW-0067">ATP-binding</keyword>
<evidence type="ECO:0000256" key="11">
    <source>
        <dbReference type="ARBA" id="ARBA00068150"/>
    </source>
</evidence>
<feature type="domain" description="Response regulatory" evidence="16">
    <location>
        <begin position="901"/>
        <end position="1017"/>
    </location>
</feature>
<dbReference type="CDD" id="cd01949">
    <property type="entry name" value="GGDEF"/>
    <property type="match status" value="1"/>
</dbReference>
<dbReference type="GO" id="GO:0000155">
    <property type="term" value="F:phosphorelay sensor kinase activity"/>
    <property type="evidence" value="ECO:0007669"/>
    <property type="project" value="InterPro"/>
</dbReference>
<dbReference type="SUPFAM" id="SSF55785">
    <property type="entry name" value="PYP-like sensor domain (PAS domain)"/>
    <property type="match status" value="2"/>
</dbReference>
<dbReference type="SMART" id="SM00387">
    <property type="entry name" value="HATPase_c"/>
    <property type="match status" value="1"/>
</dbReference>
<dbReference type="NCBIfam" id="TIGR00254">
    <property type="entry name" value="GGDEF"/>
    <property type="match status" value="1"/>
</dbReference>
<name>A0A1T1HD76_OCELI</name>
<evidence type="ECO:0000256" key="5">
    <source>
        <dbReference type="ARBA" id="ARBA00022679"/>
    </source>
</evidence>
<dbReference type="SMART" id="SM00448">
    <property type="entry name" value="REC"/>
    <property type="match status" value="3"/>
</dbReference>
<dbReference type="InterPro" id="IPR004358">
    <property type="entry name" value="Sig_transdc_His_kin-like_C"/>
</dbReference>
<keyword evidence="13" id="KW-0175">Coiled coil</keyword>
<feature type="modified residue" description="4-aspartylphosphate" evidence="12">
    <location>
        <position position="660"/>
    </location>
</feature>
<evidence type="ECO:0000256" key="10">
    <source>
        <dbReference type="ARBA" id="ARBA00064003"/>
    </source>
</evidence>
<dbReference type="SUPFAM" id="SSF47384">
    <property type="entry name" value="Homodimeric domain of signal transducing histidine kinase"/>
    <property type="match status" value="1"/>
</dbReference>
<dbReference type="Gene3D" id="3.30.70.270">
    <property type="match status" value="1"/>
</dbReference>
<evidence type="ECO:0000313" key="21">
    <source>
        <dbReference type="Proteomes" id="UP000190064"/>
    </source>
</evidence>
<comment type="cofactor">
    <cofactor evidence="2">
        <name>Mg(2+)</name>
        <dbReference type="ChEBI" id="CHEBI:18420"/>
    </cofactor>
</comment>
<dbReference type="PROSITE" id="PS50113">
    <property type="entry name" value="PAC"/>
    <property type="match status" value="1"/>
</dbReference>
<accession>A0A1T1HD76</accession>
<dbReference type="PROSITE" id="PS50112">
    <property type="entry name" value="PAS"/>
    <property type="match status" value="1"/>
</dbReference>
<comment type="catalytic activity">
    <reaction evidence="1">
        <text>ATP + protein L-histidine = ADP + protein N-phospho-L-histidine.</text>
        <dbReference type="EC" id="2.7.13.3"/>
    </reaction>
</comment>
<dbReference type="Proteomes" id="UP000190064">
    <property type="component" value="Unassembled WGS sequence"/>
</dbReference>
<dbReference type="PROSITE" id="PS50109">
    <property type="entry name" value="HIS_KIN"/>
    <property type="match status" value="1"/>
</dbReference>
<evidence type="ECO:0000256" key="4">
    <source>
        <dbReference type="ARBA" id="ARBA00022553"/>
    </source>
</evidence>
<evidence type="ECO:0000259" key="19">
    <source>
        <dbReference type="PROSITE" id="PS50887"/>
    </source>
</evidence>
<feature type="transmembrane region" description="Helical" evidence="14">
    <location>
        <begin position="185"/>
        <end position="207"/>
    </location>
</feature>
<dbReference type="CDD" id="cd00082">
    <property type="entry name" value="HisKA"/>
    <property type="match status" value="1"/>
</dbReference>
<feature type="domain" description="Response regulatory" evidence="16">
    <location>
        <begin position="606"/>
        <end position="730"/>
    </location>
</feature>
<dbReference type="CDD" id="cd19920">
    <property type="entry name" value="REC_PA4781-like"/>
    <property type="match status" value="1"/>
</dbReference>